<feature type="transmembrane region" description="Helical" evidence="1">
    <location>
        <begin position="59"/>
        <end position="81"/>
    </location>
</feature>
<feature type="transmembrane region" description="Helical" evidence="1">
    <location>
        <begin position="308"/>
        <end position="328"/>
    </location>
</feature>
<feature type="transmembrane region" description="Helical" evidence="1">
    <location>
        <begin position="334"/>
        <end position="358"/>
    </location>
</feature>
<evidence type="ECO:0000313" key="3">
    <source>
        <dbReference type="Proteomes" id="UP000523079"/>
    </source>
</evidence>
<keyword evidence="1" id="KW-0472">Membrane</keyword>
<dbReference type="RefSeq" id="WP_182558688.1">
    <property type="nucleotide sequence ID" value="NZ_JACGWT010000001.1"/>
</dbReference>
<feature type="transmembrane region" description="Helical" evidence="1">
    <location>
        <begin position="378"/>
        <end position="400"/>
    </location>
</feature>
<reference evidence="2 3" key="1">
    <citation type="submission" date="2020-07" db="EMBL/GenBank/DDBJ databases">
        <title>Sequencing the genomes of 1000 actinobacteria strains.</title>
        <authorList>
            <person name="Klenk H.-P."/>
        </authorList>
    </citation>
    <scope>NUCLEOTIDE SEQUENCE [LARGE SCALE GENOMIC DNA]</scope>
    <source>
        <strain evidence="2 3">DSM 100723</strain>
    </source>
</reference>
<dbReference type="EMBL" id="JACGWT010000001">
    <property type="protein sequence ID" value="MBA8793147.1"/>
    <property type="molecule type" value="Genomic_DNA"/>
</dbReference>
<proteinExistence type="predicted"/>
<feature type="transmembrane region" description="Helical" evidence="1">
    <location>
        <begin position="455"/>
        <end position="480"/>
    </location>
</feature>
<keyword evidence="3" id="KW-1185">Reference proteome</keyword>
<evidence type="ECO:0000313" key="2">
    <source>
        <dbReference type="EMBL" id="MBA8793147.1"/>
    </source>
</evidence>
<sequence>MVALVVGLKLTLLRNGLRRSVWRTVGLIIGMLYGLGLVVGALAGLIALRWTSTVFTADLTVVVFSIITVGWMALSVLVFGVDETVDPGKFALLPVPARKLQPGMFLAGLVGTPGIATTLIVIGLVITWARDVPLALAALLAAPLGLATCFLLARTATSAFSQALASRRFRDFAAVALALFGAVIGITANLIGNYSGFHPDQMRGLLARAATVLGWTPFGWAWSVPAAVARGDWLGAVARLVLAAALVVALWLAWRRFLERSLTSPLTGGGGGGRQVRAGTLVERLFPATPAGAVATRAMRYWRRDPRYLASLGGICVAPIVVVVTQLANPHRTQALIVFAPILITLFLGSIVASDISYDGSALWTHISTGLRGADDRWGRVMSTTLVILPISLVMIIATTAITGELGQLPRVLALLVVMALSGLGVGSWIGAIWQTPAPPPGASPFAKNEGGGAAALILFGATTGLTLVCALPTVALVVGSVWLPWLAWVALLVALVTGVLALRAGVRLGGTRLDRHWPDVLTAVTAKS</sequence>
<accession>A0A7W3IQ19</accession>
<feature type="transmembrane region" description="Helical" evidence="1">
    <location>
        <begin position="132"/>
        <end position="152"/>
    </location>
</feature>
<feature type="transmembrane region" description="Helical" evidence="1">
    <location>
        <begin position="102"/>
        <end position="126"/>
    </location>
</feature>
<feature type="transmembrane region" description="Helical" evidence="1">
    <location>
        <begin position="412"/>
        <end position="434"/>
    </location>
</feature>
<protein>
    <submittedName>
        <fullName evidence="2">ABC-2 type transport system permease protein</fullName>
    </submittedName>
</protein>
<dbReference type="Proteomes" id="UP000523079">
    <property type="component" value="Unassembled WGS sequence"/>
</dbReference>
<organism evidence="2 3">
    <name type="scientific">Microlunatus kandeliicorticis</name>
    <dbReference type="NCBI Taxonomy" id="1759536"/>
    <lineage>
        <taxon>Bacteria</taxon>
        <taxon>Bacillati</taxon>
        <taxon>Actinomycetota</taxon>
        <taxon>Actinomycetes</taxon>
        <taxon>Propionibacteriales</taxon>
        <taxon>Propionibacteriaceae</taxon>
        <taxon>Microlunatus</taxon>
    </lineage>
</organism>
<gene>
    <name evidence="2" type="ORF">FHX74_000741</name>
</gene>
<evidence type="ECO:0000256" key="1">
    <source>
        <dbReference type="SAM" id="Phobius"/>
    </source>
</evidence>
<name>A0A7W3IQ19_9ACTN</name>
<keyword evidence="1" id="KW-1133">Transmembrane helix</keyword>
<keyword evidence="1" id="KW-0812">Transmembrane</keyword>
<comment type="caution">
    <text evidence="2">The sequence shown here is derived from an EMBL/GenBank/DDBJ whole genome shotgun (WGS) entry which is preliminary data.</text>
</comment>
<feature type="transmembrane region" description="Helical" evidence="1">
    <location>
        <begin position="233"/>
        <end position="254"/>
    </location>
</feature>
<feature type="transmembrane region" description="Helical" evidence="1">
    <location>
        <begin position="21"/>
        <end position="47"/>
    </location>
</feature>
<feature type="transmembrane region" description="Helical" evidence="1">
    <location>
        <begin position="486"/>
        <end position="507"/>
    </location>
</feature>
<dbReference type="AlphaFoldDB" id="A0A7W3IQ19"/>
<feature type="transmembrane region" description="Helical" evidence="1">
    <location>
        <begin position="172"/>
        <end position="192"/>
    </location>
</feature>